<accession>X1GKN3</accession>
<comment type="caution">
    <text evidence="3">The sequence shown here is derived from an EMBL/GenBank/DDBJ whole genome shotgun (WGS) entry which is preliminary data.</text>
</comment>
<keyword evidence="1" id="KW-0175">Coiled coil</keyword>
<proteinExistence type="predicted"/>
<name>X1GKN3_9ZZZZ</name>
<evidence type="ECO:0000256" key="2">
    <source>
        <dbReference type="SAM" id="Phobius"/>
    </source>
</evidence>
<protein>
    <submittedName>
        <fullName evidence="3">Uncharacterized protein</fullName>
    </submittedName>
</protein>
<dbReference type="AlphaFoldDB" id="X1GKN3"/>
<reference evidence="3" key="1">
    <citation type="journal article" date="2014" name="Front. Microbiol.">
        <title>High frequency of phylogenetically diverse reductive dehalogenase-homologous genes in deep subseafloor sedimentary metagenomes.</title>
        <authorList>
            <person name="Kawai M."/>
            <person name="Futagami T."/>
            <person name="Toyoda A."/>
            <person name="Takaki Y."/>
            <person name="Nishi S."/>
            <person name="Hori S."/>
            <person name="Arai W."/>
            <person name="Tsubouchi T."/>
            <person name="Morono Y."/>
            <person name="Uchiyama I."/>
            <person name="Ito T."/>
            <person name="Fujiyama A."/>
            <person name="Inagaki F."/>
            <person name="Takami H."/>
        </authorList>
    </citation>
    <scope>NUCLEOTIDE SEQUENCE</scope>
    <source>
        <strain evidence="3">Expedition CK06-06</strain>
    </source>
</reference>
<keyword evidence="2" id="KW-0472">Membrane</keyword>
<keyword evidence="2" id="KW-0812">Transmembrane</keyword>
<sequence length="106" mass="12471">MTEYMNKRNIAIGSIILVIGALIGYILHFETYEPDTNAYDSLLEEYIVLEDEYGTLENRYDELKHEYDVLHKVYDMINDGNLVVVNLYKEIYADYMELLETISEES</sequence>
<gene>
    <name evidence="3" type="ORF">S03H2_14702</name>
</gene>
<keyword evidence="2" id="KW-1133">Transmembrane helix</keyword>
<dbReference type="EMBL" id="BARU01007465">
    <property type="protein sequence ID" value="GAH45415.1"/>
    <property type="molecule type" value="Genomic_DNA"/>
</dbReference>
<feature type="coiled-coil region" evidence="1">
    <location>
        <begin position="39"/>
        <end position="66"/>
    </location>
</feature>
<evidence type="ECO:0000256" key="1">
    <source>
        <dbReference type="SAM" id="Coils"/>
    </source>
</evidence>
<feature type="transmembrane region" description="Helical" evidence="2">
    <location>
        <begin position="9"/>
        <end position="27"/>
    </location>
</feature>
<evidence type="ECO:0000313" key="3">
    <source>
        <dbReference type="EMBL" id="GAH45415.1"/>
    </source>
</evidence>
<organism evidence="3">
    <name type="scientific">marine sediment metagenome</name>
    <dbReference type="NCBI Taxonomy" id="412755"/>
    <lineage>
        <taxon>unclassified sequences</taxon>
        <taxon>metagenomes</taxon>
        <taxon>ecological metagenomes</taxon>
    </lineage>
</organism>